<evidence type="ECO:0000256" key="1">
    <source>
        <dbReference type="SAM" id="MobiDB-lite"/>
    </source>
</evidence>
<proteinExistence type="predicted"/>
<evidence type="ECO:0000313" key="3">
    <source>
        <dbReference type="Proteomes" id="UP000594454"/>
    </source>
</evidence>
<organism evidence="2 3">
    <name type="scientific">Hermetia illucens</name>
    <name type="common">Black soldier fly</name>
    <dbReference type="NCBI Taxonomy" id="343691"/>
    <lineage>
        <taxon>Eukaryota</taxon>
        <taxon>Metazoa</taxon>
        <taxon>Ecdysozoa</taxon>
        <taxon>Arthropoda</taxon>
        <taxon>Hexapoda</taxon>
        <taxon>Insecta</taxon>
        <taxon>Pterygota</taxon>
        <taxon>Neoptera</taxon>
        <taxon>Endopterygota</taxon>
        <taxon>Diptera</taxon>
        <taxon>Brachycera</taxon>
        <taxon>Stratiomyomorpha</taxon>
        <taxon>Stratiomyidae</taxon>
        <taxon>Hermetiinae</taxon>
        <taxon>Hermetia</taxon>
    </lineage>
</organism>
<accession>A0A7R8YSU2</accession>
<sequence>MSKLDDLLGKKKTIVPVLDLSKTVAQSKEEFKRLMEKVPDYKMRPIKVRSEEIKIKEKDYSFKTPRKEVKKLLKLNGEPEPPYTYLDPVPAEMRSVVIMDLSSVPIDWKMLTTLRPKTKQEEEYFSRLVEMGKMQLKTEMRDKREYQLNPGIRKVKNKSGIIETRLIACPECGVEMCPGRICTDYNYDLYVRIEMKPPKAKPSKQNTTNKHGFNSRNKGVSNGPGGASGKGIKARKIRKRSKSPEKKSK</sequence>
<gene>
    <name evidence="2" type="ORF">HERILL_LOCUS6935</name>
</gene>
<dbReference type="AlphaFoldDB" id="A0A7R8YSU2"/>
<keyword evidence="3" id="KW-1185">Reference proteome</keyword>
<dbReference type="Proteomes" id="UP000594454">
    <property type="component" value="Chromosome 3"/>
</dbReference>
<dbReference type="OMA" id="MYTYADP"/>
<protein>
    <submittedName>
        <fullName evidence="2">Uncharacterized protein</fullName>
    </submittedName>
</protein>
<feature type="region of interest" description="Disordered" evidence="1">
    <location>
        <begin position="198"/>
        <end position="249"/>
    </location>
</feature>
<evidence type="ECO:0000313" key="2">
    <source>
        <dbReference type="EMBL" id="CAD7084017.1"/>
    </source>
</evidence>
<dbReference type="InParanoid" id="A0A7R8YSU2"/>
<reference evidence="2 3" key="1">
    <citation type="submission" date="2020-11" db="EMBL/GenBank/DDBJ databases">
        <authorList>
            <person name="Wallbank WR R."/>
            <person name="Pardo Diaz C."/>
            <person name="Kozak K."/>
            <person name="Martin S."/>
            <person name="Jiggins C."/>
            <person name="Moest M."/>
            <person name="Warren A I."/>
            <person name="Generalovic N T."/>
            <person name="Byers J.R.P. K."/>
            <person name="Montejo-Kovacevich G."/>
            <person name="Yen C E."/>
        </authorList>
    </citation>
    <scope>NUCLEOTIDE SEQUENCE [LARGE SCALE GENOMIC DNA]</scope>
</reference>
<feature type="compositionally biased region" description="Polar residues" evidence="1">
    <location>
        <begin position="203"/>
        <end position="220"/>
    </location>
</feature>
<dbReference type="OrthoDB" id="8250201at2759"/>
<name>A0A7R8YSU2_HERIL</name>
<dbReference type="EMBL" id="LR899011">
    <property type="protein sequence ID" value="CAD7084017.1"/>
    <property type="molecule type" value="Genomic_DNA"/>
</dbReference>
<feature type="compositionally biased region" description="Basic residues" evidence="1">
    <location>
        <begin position="232"/>
        <end position="241"/>
    </location>
</feature>